<keyword evidence="8" id="KW-1133">Transmembrane helix</keyword>
<organism evidence="10 11">
    <name type="scientific">Larinioides sclopetarius</name>
    <dbReference type="NCBI Taxonomy" id="280406"/>
    <lineage>
        <taxon>Eukaryota</taxon>
        <taxon>Metazoa</taxon>
        <taxon>Ecdysozoa</taxon>
        <taxon>Arthropoda</taxon>
        <taxon>Chelicerata</taxon>
        <taxon>Arachnida</taxon>
        <taxon>Araneae</taxon>
        <taxon>Araneomorphae</taxon>
        <taxon>Entelegynae</taxon>
        <taxon>Araneoidea</taxon>
        <taxon>Araneidae</taxon>
        <taxon>Larinioides</taxon>
    </lineage>
</organism>
<dbReference type="Gene3D" id="3.40.50.280">
    <property type="entry name" value="Cobalamin-binding domain"/>
    <property type="match status" value="1"/>
</dbReference>
<dbReference type="GO" id="GO:0004494">
    <property type="term" value="F:methylmalonyl-CoA mutase activity"/>
    <property type="evidence" value="ECO:0007669"/>
    <property type="project" value="UniProtKB-EC"/>
</dbReference>
<dbReference type="NCBIfam" id="TIGR00640">
    <property type="entry name" value="acid_CoA_mut_C"/>
    <property type="match status" value="1"/>
</dbReference>
<evidence type="ECO:0000256" key="2">
    <source>
        <dbReference type="ARBA" id="ARBA00008465"/>
    </source>
</evidence>
<evidence type="ECO:0000256" key="5">
    <source>
        <dbReference type="ARBA" id="ARBA00022723"/>
    </source>
</evidence>
<keyword evidence="11" id="KW-1185">Reference proteome</keyword>
<protein>
    <recommendedName>
        <fullName evidence="3">methylmalonyl-CoA mutase</fullName>
        <ecNumber evidence="3">5.4.99.2</ecNumber>
    </recommendedName>
</protein>
<dbReference type="FunFam" id="3.40.50.280:FF:000002">
    <property type="entry name" value="Methylmalonyl-CoA mutase, mitochondrial"/>
    <property type="match status" value="1"/>
</dbReference>
<dbReference type="PROSITE" id="PS51332">
    <property type="entry name" value="B12_BINDING"/>
    <property type="match status" value="1"/>
</dbReference>
<dbReference type="Gene3D" id="3.20.20.240">
    <property type="entry name" value="Methylmalonyl-CoA mutase"/>
    <property type="match status" value="1"/>
</dbReference>
<evidence type="ECO:0000256" key="1">
    <source>
        <dbReference type="ARBA" id="ARBA00001922"/>
    </source>
</evidence>
<dbReference type="Pfam" id="PF02310">
    <property type="entry name" value="B12-binding"/>
    <property type="match status" value="1"/>
</dbReference>
<dbReference type="InterPro" id="IPR006099">
    <property type="entry name" value="MeMalonylCoA_mutase_a/b_cat"/>
</dbReference>
<keyword evidence="7" id="KW-0170">Cobalt</keyword>
<dbReference type="AlphaFoldDB" id="A0AAV1ZGL1"/>
<evidence type="ECO:0000256" key="8">
    <source>
        <dbReference type="SAM" id="Phobius"/>
    </source>
</evidence>
<evidence type="ECO:0000256" key="4">
    <source>
        <dbReference type="ARBA" id="ARBA00022628"/>
    </source>
</evidence>
<evidence type="ECO:0000256" key="7">
    <source>
        <dbReference type="ARBA" id="ARBA00023285"/>
    </source>
</evidence>
<feature type="transmembrane region" description="Helical" evidence="8">
    <location>
        <begin position="6"/>
        <end position="25"/>
    </location>
</feature>
<dbReference type="GO" id="GO:0046872">
    <property type="term" value="F:metal ion binding"/>
    <property type="evidence" value="ECO:0007669"/>
    <property type="project" value="UniProtKB-KW"/>
</dbReference>
<dbReference type="InterPro" id="IPR036724">
    <property type="entry name" value="Cobalamin-bd_sf"/>
</dbReference>
<dbReference type="InterPro" id="IPR006159">
    <property type="entry name" value="Acid_CoA_mut_C"/>
</dbReference>
<dbReference type="Proteomes" id="UP001497382">
    <property type="component" value="Unassembled WGS sequence"/>
</dbReference>
<dbReference type="InterPro" id="IPR006158">
    <property type="entry name" value="Cobalamin-bd"/>
</dbReference>
<evidence type="ECO:0000313" key="10">
    <source>
        <dbReference type="EMBL" id="CAL1270872.1"/>
    </source>
</evidence>
<dbReference type="EC" id="5.4.99.2" evidence="3"/>
<evidence type="ECO:0000256" key="6">
    <source>
        <dbReference type="ARBA" id="ARBA00023235"/>
    </source>
</evidence>
<dbReference type="GO" id="GO:0031419">
    <property type="term" value="F:cobalamin binding"/>
    <property type="evidence" value="ECO:0007669"/>
    <property type="project" value="UniProtKB-KW"/>
</dbReference>
<dbReference type="SUPFAM" id="SSF51703">
    <property type="entry name" value="Cobalamin (vitamin B12)-dependent enzymes"/>
    <property type="match status" value="1"/>
</dbReference>
<dbReference type="SUPFAM" id="SSF52242">
    <property type="entry name" value="Cobalamin (vitamin B12)-binding domain"/>
    <property type="match status" value="1"/>
</dbReference>
<dbReference type="GO" id="GO:0019678">
    <property type="term" value="P:propionate metabolic process, methylmalonyl pathway"/>
    <property type="evidence" value="ECO:0007669"/>
    <property type="project" value="TreeGrafter"/>
</dbReference>
<keyword evidence="5" id="KW-0479">Metal-binding</keyword>
<sequence length="332" mass="35895">METKKVFYISYSIFILSFQIIDPWGGSYMMESLTNEVYNEALGIIEEVEAMGGMAKAVVSGMPKLRIEECAAKRQARIDSGKEVIVGVNKYQKDKEDPIDVLVIDNSKCQRALAAITECAKTGNGNLLGLAVDAAKARATVGEITQAMEAIFGRHVAADRLVSGAYKSEYGQSEDLEAVRVKVEAFLEDEGRRPRVLVAKMGQDGHDRGAKVIATGFADLGFDIDIGPLFRTPDEVAQQAVDADVHAVGVSSLAAAHKTLVPQLATALKKLNREDILIFVGGVIPPQDYDFLYKAGAAAIFGPGTKIPACAMQVVDLISKCIQEKEKQRAKE</sequence>
<comment type="cofactor">
    <cofactor evidence="1">
        <name>adenosylcob(III)alamin</name>
        <dbReference type="ChEBI" id="CHEBI:18408"/>
    </cofactor>
</comment>
<accession>A0AAV1ZGL1</accession>
<evidence type="ECO:0000259" key="9">
    <source>
        <dbReference type="PROSITE" id="PS51332"/>
    </source>
</evidence>
<reference evidence="10 11" key="1">
    <citation type="submission" date="2024-04" db="EMBL/GenBank/DDBJ databases">
        <authorList>
            <person name="Rising A."/>
            <person name="Reimegard J."/>
            <person name="Sonavane S."/>
            <person name="Akerstrom W."/>
            <person name="Nylinder S."/>
            <person name="Hedman E."/>
            <person name="Kallberg Y."/>
        </authorList>
    </citation>
    <scope>NUCLEOTIDE SEQUENCE [LARGE SCALE GENOMIC DNA]</scope>
</reference>
<dbReference type="PANTHER" id="PTHR48101">
    <property type="entry name" value="METHYLMALONYL-COA MUTASE, MITOCHONDRIAL-RELATED"/>
    <property type="match status" value="1"/>
</dbReference>
<evidence type="ECO:0000313" key="11">
    <source>
        <dbReference type="Proteomes" id="UP001497382"/>
    </source>
</evidence>
<dbReference type="EMBL" id="CAXIEN010000051">
    <property type="protein sequence ID" value="CAL1270872.1"/>
    <property type="molecule type" value="Genomic_DNA"/>
</dbReference>
<keyword evidence="8" id="KW-0472">Membrane</keyword>
<dbReference type="CDD" id="cd02071">
    <property type="entry name" value="MM_CoA_mut_B12_BD"/>
    <property type="match status" value="1"/>
</dbReference>
<comment type="similarity">
    <text evidence="2">Belongs to the methylmalonyl-CoA mutase family.</text>
</comment>
<name>A0AAV1ZGL1_9ARAC</name>
<dbReference type="PANTHER" id="PTHR48101:SF4">
    <property type="entry name" value="METHYLMALONYL-COA MUTASE, MITOCHONDRIAL"/>
    <property type="match status" value="1"/>
</dbReference>
<gene>
    <name evidence="10" type="ORF">LARSCL_LOCUS5542</name>
</gene>
<dbReference type="Pfam" id="PF01642">
    <property type="entry name" value="MM_CoA_mutase"/>
    <property type="match status" value="1"/>
</dbReference>
<dbReference type="GO" id="GO:0005739">
    <property type="term" value="C:mitochondrion"/>
    <property type="evidence" value="ECO:0007669"/>
    <property type="project" value="TreeGrafter"/>
</dbReference>
<keyword evidence="6" id="KW-0413">Isomerase</keyword>
<proteinExistence type="inferred from homology"/>
<comment type="caution">
    <text evidence="10">The sequence shown here is derived from an EMBL/GenBank/DDBJ whole genome shotgun (WGS) entry which is preliminary data.</text>
</comment>
<keyword evidence="8" id="KW-0812">Transmembrane</keyword>
<feature type="domain" description="B12-binding" evidence="9">
    <location>
        <begin position="193"/>
        <end position="328"/>
    </location>
</feature>
<keyword evidence="4" id="KW-0846">Cobalamin</keyword>
<evidence type="ECO:0000256" key="3">
    <source>
        <dbReference type="ARBA" id="ARBA00012398"/>
    </source>
</evidence>
<dbReference type="InterPro" id="IPR016176">
    <property type="entry name" value="Cbl-dep_enz_cat"/>
</dbReference>